<keyword evidence="2" id="KW-1185">Reference proteome</keyword>
<dbReference type="PATRIC" id="fig|1429439.4.peg.4746"/>
<evidence type="ECO:0000313" key="1">
    <source>
        <dbReference type="EMBL" id="ETX04581.1"/>
    </source>
</evidence>
<proteinExistence type="predicted"/>
<name>W4M3P2_9BACT</name>
<gene>
    <name evidence="1" type="ORF">ETSY2_27995</name>
</gene>
<dbReference type="GO" id="GO:0003723">
    <property type="term" value="F:RNA binding"/>
    <property type="evidence" value="ECO:0007669"/>
    <property type="project" value="InterPro"/>
</dbReference>
<dbReference type="GO" id="GO:0110001">
    <property type="term" value="C:toxin-antitoxin complex"/>
    <property type="evidence" value="ECO:0007669"/>
    <property type="project" value="InterPro"/>
</dbReference>
<dbReference type="Proteomes" id="UP000019140">
    <property type="component" value="Unassembled WGS sequence"/>
</dbReference>
<sequence length="99" mass="12188">MHIITQKTLKAAWETYPDVERPLRKWFTEMKNLHFQNFAELKRRYPSADQVGRLTVFNIKGNHYRLVVRIDYTYGKVFVRRFMIHTDYSKEDWKDGPWY</sequence>
<dbReference type="GO" id="GO:0004519">
    <property type="term" value="F:endonuclease activity"/>
    <property type="evidence" value="ECO:0007669"/>
    <property type="project" value="InterPro"/>
</dbReference>
<accession>W4M3P2</accession>
<evidence type="ECO:0008006" key="3">
    <source>
        <dbReference type="Google" id="ProtNLM"/>
    </source>
</evidence>
<dbReference type="EMBL" id="AZHX01001185">
    <property type="protein sequence ID" value="ETX04581.1"/>
    <property type="molecule type" value="Genomic_DNA"/>
</dbReference>
<dbReference type="InterPro" id="IPR018669">
    <property type="entry name" value="Toxin_HigB"/>
</dbReference>
<dbReference type="Pfam" id="PF09907">
    <property type="entry name" value="HigB_toxin"/>
    <property type="match status" value="1"/>
</dbReference>
<protein>
    <recommendedName>
        <fullName evidence="3">Toxin RelE</fullName>
    </recommendedName>
</protein>
<dbReference type="HOGENOM" id="CLU_153067_1_0_7"/>
<comment type="caution">
    <text evidence="1">The sequence shown here is derived from an EMBL/GenBank/DDBJ whole genome shotgun (WGS) entry which is preliminary data.</text>
</comment>
<reference evidence="1 2" key="1">
    <citation type="journal article" date="2014" name="Nature">
        <title>An environmental bacterial taxon with a large and distinct metabolic repertoire.</title>
        <authorList>
            <person name="Wilson M.C."/>
            <person name="Mori T."/>
            <person name="Ruckert C."/>
            <person name="Uria A.R."/>
            <person name="Helf M.J."/>
            <person name="Takada K."/>
            <person name="Gernert C."/>
            <person name="Steffens U.A."/>
            <person name="Heycke N."/>
            <person name="Schmitt S."/>
            <person name="Rinke C."/>
            <person name="Helfrich E.J."/>
            <person name="Brachmann A.O."/>
            <person name="Gurgui C."/>
            <person name="Wakimoto T."/>
            <person name="Kracht M."/>
            <person name="Crusemann M."/>
            <person name="Hentschel U."/>
            <person name="Abe I."/>
            <person name="Matsunaga S."/>
            <person name="Kalinowski J."/>
            <person name="Takeyama H."/>
            <person name="Piel J."/>
        </authorList>
    </citation>
    <scope>NUCLEOTIDE SEQUENCE [LARGE SCALE GENOMIC DNA]</scope>
    <source>
        <strain evidence="2">TSY2</strain>
    </source>
</reference>
<dbReference type="AlphaFoldDB" id="W4M3P2"/>
<evidence type="ECO:0000313" key="2">
    <source>
        <dbReference type="Proteomes" id="UP000019140"/>
    </source>
</evidence>
<organism evidence="1 2">
    <name type="scientific">Candidatus Entotheonella gemina</name>
    <dbReference type="NCBI Taxonomy" id="1429439"/>
    <lineage>
        <taxon>Bacteria</taxon>
        <taxon>Pseudomonadati</taxon>
        <taxon>Nitrospinota/Tectimicrobiota group</taxon>
        <taxon>Candidatus Tectimicrobiota</taxon>
        <taxon>Candidatus Entotheonellia</taxon>
        <taxon>Candidatus Entotheonellales</taxon>
        <taxon>Candidatus Entotheonellaceae</taxon>
        <taxon>Candidatus Entotheonella</taxon>
    </lineage>
</organism>